<keyword evidence="2" id="KW-1185">Reference proteome</keyword>
<accession>A0A4Y9S418</accession>
<sequence>MIECDMLIAQAKAARAARDLARAAVLYGAAVQCLRHAGEADQLAHTLRHFGDVLLDAGDAAAALAPLEEALHLRRADDAVDPLELANTLRPLALAYGALHRDADCIATWREARDLYAVRGIRPGIDEANRALSRLGAA</sequence>
<dbReference type="RefSeq" id="WP_135208344.1">
    <property type="nucleotide sequence ID" value="NZ_SPVF01000218.1"/>
</dbReference>
<organism evidence="1 2">
    <name type="scientific">Zemynaea arenosa</name>
    <dbReference type="NCBI Taxonomy" id="2561931"/>
    <lineage>
        <taxon>Bacteria</taxon>
        <taxon>Pseudomonadati</taxon>
        <taxon>Pseudomonadota</taxon>
        <taxon>Betaproteobacteria</taxon>
        <taxon>Burkholderiales</taxon>
        <taxon>Oxalobacteraceae</taxon>
        <taxon>Telluria group</taxon>
        <taxon>Zemynaea</taxon>
    </lineage>
</organism>
<dbReference type="AlphaFoldDB" id="A0A4Y9S418"/>
<comment type="caution">
    <text evidence="1">The sequence shown here is derived from an EMBL/GenBank/DDBJ whole genome shotgun (WGS) entry which is preliminary data.</text>
</comment>
<name>A0A4Y9S418_9BURK</name>
<evidence type="ECO:0008006" key="3">
    <source>
        <dbReference type="Google" id="ProtNLM"/>
    </source>
</evidence>
<dbReference type="Gene3D" id="1.25.40.10">
    <property type="entry name" value="Tetratricopeptide repeat domain"/>
    <property type="match status" value="1"/>
</dbReference>
<dbReference type="EMBL" id="SPVF01000218">
    <property type="protein sequence ID" value="TFW16161.1"/>
    <property type="molecule type" value="Genomic_DNA"/>
</dbReference>
<dbReference type="InterPro" id="IPR011990">
    <property type="entry name" value="TPR-like_helical_dom_sf"/>
</dbReference>
<reference evidence="1 2" key="1">
    <citation type="submission" date="2019-03" db="EMBL/GenBank/DDBJ databases">
        <title>Draft Genome Sequence of Massilia arenosa sp. nov., a Novel Massilia Species Isolated from a Sandy-loam Maize Soil.</title>
        <authorList>
            <person name="Raths R."/>
            <person name="Peta V."/>
            <person name="Bucking H."/>
        </authorList>
    </citation>
    <scope>NUCLEOTIDE SEQUENCE [LARGE SCALE GENOMIC DNA]</scope>
    <source>
        <strain evidence="1 2">MC02</strain>
    </source>
</reference>
<proteinExistence type="predicted"/>
<dbReference type="OrthoDB" id="7561304at2"/>
<gene>
    <name evidence="1" type="ORF">E4L96_16690</name>
</gene>
<evidence type="ECO:0000313" key="2">
    <source>
        <dbReference type="Proteomes" id="UP000298438"/>
    </source>
</evidence>
<dbReference type="SUPFAM" id="SSF48452">
    <property type="entry name" value="TPR-like"/>
    <property type="match status" value="1"/>
</dbReference>
<dbReference type="Proteomes" id="UP000298438">
    <property type="component" value="Unassembled WGS sequence"/>
</dbReference>
<evidence type="ECO:0000313" key="1">
    <source>
        <dbReference type="EMBL" id="TFW16161.1"/>
    </source>
</evidence>
<protein>
    <recommendedName>
        <fullName evidence="3">Tetratricopeptide repeat protein</fullName>
    </recommendedName>
</protein>